<dbReference type="Pfam" id="PF14260">
    <property type="entry name" value="zf-C4pol"/>
    <property type="match status" value="1"/>
</dbReference>
<dbReference type="GO" id="GO:0006297">
    <property type="term" value="P:nucleotide-excision repair, DNA gap filling"/>
    <property type="evidence" value="ECO:0007669"/>
    <property type="project" value="TreeGrafter"/>
</dbReference>
<dbReference type="InterPro" id="IPR006134">
    <property type="entry name" value="DNA-dir_DNA_pol_B_multi_dom"/>
</dbReference>
<evidence type="ECO:0000256" key="9">
    <source>
        <dbReference type="ARBA" id="ARBA00022723"/>
    </source>
</evidence>
<evidence type="ECO:0000313" key="24">
    <source>
        <dbReference type="EMBL" id="ADM12173.2"/>
    </source>
</evidence>
<dbReference type="RefSeq" id="XP_003073533.2">
    <property type="nucleotide sequence ID" value="XM_003073487.2"/>
</dbReference>
<evidence type="ECO:0000256" key="12">
    <source>
        <dbReference type="ARBA" id="ARBA00022833"/>
    </source>
</evidence>
<dbReference type="InterPro" id="IPR006172">
    <property type="entry name" value="DNA-dir_DNA_pol_B"/>
</dbReference>
<dbReference type="PRINTS" id="PR00106">
    <property type="entry name" value="DNAPOLB"/>
</dbReference>
<dbReference type="InterPro" id="IPR012337">
    <property type="entry name" value="RNaseH-like_sf"/>
</dbReference>
<dbReference type="Gene3D" id="1.10.132.60">
    <property type="entry name" value="DNA polymerase family B, C-terminal domain"/>
    <property type="match status" value="1"/>
</dbReference>
<dbReference type="EMBL" id="CP001950">
    <property type="protein sequence ID" value="ADM12173.2"/>
    <property type="molecule type" value="Genomic_DNA"/>
</dbReference>
<dbReference type="GO" id="GO:0006287">
    <property type="term" value="P:base-excision repair, gap-filling"/>
    <property type="evidence" value="ECO:0007669"/>
    <property type="project" value="TreeGrafter"/>
</dbReference>
<dbReference type="GO" id="GO:0008270">
    <property type="term" value="F:zinc ion binding"/>
    <property type="evidence" value="ECO:0007669"/>
    <property type="project" value="UniProtKB-KW"/>
</dbReference>
<keyword evidence="7 20" id="KW-0235">DNA replication</keyword>
<keyword evidence="9 20" id="KW-0479">Metal-binding</keyword>
<dbReference type="GO" id="GO:0051539">
    <property type="term" value="F:4 iron, 4 sulfur cluster binding"/>
    <property type="evidence" value="ECO:0007669"/>
    <property type="project" value="UniProtKB-KW"/>
</dbReference>
<comment type="cofactor">
    <cofactor evidence="1 20">
        <name>[4Fe-4S] cluster</name>
        <dbReference type="ChEBI" id="CHEBI:49883"/>
    </cofactor>
</comment>
<keyword evidence="11" id="KW-0378">Hydrolase</keyword>
<evidence type="ECO:0000256" key="2">
    <source>
        <dbReference type="ARBA" id="ARBA00004123"/>
    </source>
</evidence>
<dbReference type="PANTHER" id="PTHR10322:SF23">
    <property type="entry name" value="DNA POLYMERASE DELTA CATALYTIC SUBUNIT"/>
    <property type="match status" value="1"/>
</dbReference>
<dbReference type="OrthoDB" id="2414538at2759"/>
<evidence type="ECO:0000256" key="15">
    <source>
        <dbReference type="ARBA" id="ARBA00023004"/>
    </source>
</evidence>
<evidence type="ECO:0000256" key="16">
    <source>
        <dbReference type="ARBA" id="ARBA00023014"/>
    </source>
</evidence>
<dbReference type="GO" id="GO:0000166">
    <property type="term" value="F:nucleotide binding"/>
    <property type="evidence" value="ECO:0007669"/>
    <property type="project" value="InterPro"/>
</dbReference>
<dbReference type="CDD" id="cd05533">
    <property type="entry name" value="POLBc_delta"/>
    <property type="match status" value="1"/>
</dbReference>
<protein>
    <recommendedName>
        <fullName evidence="20">DNA polymerase</fullName>
        <ecNumber evidence="20">2.7.7.7</ecNumber>
    </recommendedName>
</protein>
<evidence type="ECO:0000256" key="3">
    <source>
        <dbReference type="ARBA" id="ARBA00005755"/>
    </source>
</evidence>
<evidence type="ECO:0000256" key="1">
    <source>
        <dbReference type="ARBA" id="ARBA00001966"/>
    </source>
</evidence>
<accession>E0S9A9</accession>
<gene>
    <name evidence="24" type="ORF">Eint_090440</name>
</gene>
<name>E0S9A9_ENCIT</name>
<keyword evidence="4 20" id="KW-0004">4Fe-4S</keyword>
<dbReference type="KEGG" id="ein:Eint_090440"/>
<keyword evidence="6 20" id="KW-0548">Nucleotidyltransferase</keyword>
<dbReference type="SUPFAM" id="SSF53098">
    <property type="entry name" value="Ribonuclease H-like"/>
    <property type="match status" value="1"/>
</dbReference>
<feature type="domain" description="C4-type zinc-finger of DNA polymerase delta" evidence="23">
    <location>
        <begin position="885"/>
        <end position="952"/>
    </location>
</feature>
<dbReference type="GO" id="GO:0045004">
    <property type="term" value="P:DNA replication proofreading"/>
    <property type="evidence" value="ECO:0007669"/>
    <property type="project" value="TreeGrafter"/>
</dbReference>
<dbReference type="PANTHER" id="PTHR10322">
    <property type="entry name" value="DNA POLYMERASE CATALYTIC SUBUNIT"/>
    <property type="match status" value="1"/>
</dbReference>
<dbReference type="Proteomes" id="UP000002313">
    <property type="component" value="Chromosome IX"/>
</dbReference>
<evidence type="ECO:0000256" key="14">
    <source>
        <dbReference type="ARBA" id="ARBA00022932"/>
    </source>
</evidence>
<evidence type="ECO:0000313" key="25">
    <source>
        <dbReference type="Proteomes" id="UP000002313"/>
    </source>
</evidence>
<dbReference type="VEuPathDB" id="MicrosporidiaDB:Eint_090440"/>
<dbReference type="NCBIfam" id="TIGR00592">
    <property type="entry name" value="pol2"/>
    <property type="match status" value="1"/>
</dbReference>
<dbReference type="Gene3D" id="1.10.287.690">
    <property type="entry name" value="Helix hairpin bin"/>
    <property type="match status" value="1"/>
</dbReference>
<comment type="catalytic activity">
    <reaction evidence="19 20">
        <text>DNA(n) + a 2'-deoxyribonucleoside 5'-triphosphate = DNA(n+1) + diphosphate</text>
        <dbReference type="Rhea" id="RHEA:22508"/>
        <dbReference type="Rhea" id="RHEA-COMP:17339"/>
        <dbReference type="Rhea" id="RHEA-COMP:17340"/>
        <dbReference type="ChEBI" id="CHEBI:33019"/>
        <dbReference type="ChEBI" id="CHEBI:61560"/>
        <dbReference type="ChEBI" id="CHEBI:173112"/>
        <dbReference type="EC" id="2.7.7.7"/>
    </reaction>
</comment>
<dbReference type="InterPro" id="IPR025687">
    <property type="entry name" value="Znf-C4pol"/>
</dbReference>
<evidence type="ECO:0000256" key="7">
    <source>
        <dbReference type="ARBA" id="ARBA00022705"/>
    </source>
</evidence>
<feature type="domain" description="DNA-directed DNA polymerase family B multifunctional" evidence="21">
    <location>
        <begin position="423"/>
        <end position="850"/>
    </location>
</feature>
<evidence type="ECO:0000256" key="17">
    <source>
        <dbReference type="ARBA" id="ARBA00023125"/>
    </source>
</evidence>
<dbReference type="HOGENOM" id="CLU_000203_2_0_1"/>
<dbReference type="Pfam" id="PF03104">
    <property type="entry name" value="DNA_pol_B_exo1"/>
    <property type="match status" value="1"/>
</dbReference>
<dbReference type="InterPro" id="IPR043502">
    <property type="entry name" value="DNA/RNA_pol_sf"/>
</dbReference>
<evidence type="ECO:0000256" key="18">
    <source>
        <dbReference type="ARBA" id="ARBA00023242"/>
    </source>
</evidence>
<keyword evidence="16 20" id="KW-0411">Iron-sulfur</keyword>
<keyword evidence="5 20" id="KW-0808">Transferase</keyword>
<reference evidence="24 25" key="1">
    <citation type="journal article" date="2010" name="Nat. Commun.">
        <title>The complete sequence of the smallest known nuclear genome from the microsporidian Encephalitozoon intestinalis.</title>
        <authorList>
            <person name="Corradi N."/>
            <person name="Pombert J.-F."/>
            <person name="Farinelli L."/>
            <person name="Didier E.S."/>
            <person name="Keeling P.J."/>
        </authorList>
    </citation>
    <scope>NUCLEOTIDE SEQUENCE [LARGE SCALE GENOMIC DNA]</scope>
    <source>
        <strain evidence="24 25">ATCC 50506</strain>
    </source>
</reference>
<dbReference type="Pfam" id="PF00136">
    <property type="entry name" value="DNA_pol_B"/>
    <property type="match status" value="1"/>
</dbReference>
<keyword evidence="12 20" id="KW-0862">Zinc</keyword>
<dbReference type="EC" id="2.7.7.7" evidence="20"/>
<evidence type="ECO:0000256" key="10">
    <source>
        <dbReference type="ARBA" id="ARBA00022771"/>
    </source>
</evidence>
<proteinExistence type="inferred from homology"/>
<dbReference type="InterPro" id="IPR042087">
    <property type="entry name" value="DNA_pol_B_thumb"/>
</dbReference>
<dbReference type="GO" id="GO:0008296">
    <property type="term" value="F:3'-5'-DNA exonuclease activity"/>
    <property type="evidence" value="ECO:0007669"/>
    <property type="project" value="TreeGrafter"/>
</dbReference>
<dbReference type="InterPro" id="IPR050240">
    <property type="entry name" value="DNA_pol_type-B"/>
</dbReference>
<dbReference type="CDD" id="cd05777">
    <property type="entry name" value="DNA_polB_delta_exo"/>
    <property type="match status" value="1"/>
</dbReference>
<dbReference type="InterPro" id="IPR023211">
    <property type="entry name" value="DNA_pol_palm_dom_sf"/>
</dbReference>
<dbReference type="Gene3D" id="3.30.342.10">
    <property type="entry name" value="DNA Polymerase, chain B, domain 1"/>
    <property type="match status" value="1"/>
</dbReference>
<dbReference type="GeneID" id="9698364"/>
<keyword evidence="17 20" id="KW-0238">DNA-binding</keyword>
<evidence type="ECO:0000256" key="19">
    <source>
        <dbReference type="ARBA" id="ARBA00049244"/>
    </source>
</evidence>
<keyword evidence="14 20" id="KW-0239">DNA-directed DNA polymerase</keyword>
<dbReference type="GO" id="GO:0043625">
    <property type="term" value="C:delta DNA polymerase complex"/>
    <property type="evidence" value="ECO:0007669"/>
    <property type="project" value="TreeGrafter"/>
</dbReference>
<evidence type="ECO:0000256" key="13">
    <source>
        <dbReference type="ARBA" id="ARBA00022839"/>
    </source>
</evidence>
<keyword evidence="25" id="KW-1185">Reference proteome</keyword>
<keyword evidence="10 20" id="KW-0863">Zinc-finger</keyword>
<keyword evidence="8" id="KW-0540">Nuclease</keyword>
<evidence type="ECO:0000259" key="22">
    <source>
        <dbReference type="Pfam" id="PF03104"/>
    </source>
</evidence>
<evidence type="ECO:0000259" key="23">
    <source>
        <dbReference type="Pfam" id="PF14260"/>
    </source>
</evidence>
<dbReference type="PROSITE" id="PS00116">
    <property type="entry name" value="DNA_POLYMERASE_B"/>
    <property type="match status" value="1"/>
</dbReference>
<comment type="similarity">
    <text evidence="3 20">Belongs to the DNA polymerase type-B family.</text>
</comment>
<dbReference type="Gene3D" id="3.30.420.10">
    <property type="entry name" value="Ribonuclease H-like superfamily/Ribonuclease H"/>
    <property type="match status" value="1"/>
</dbReference>
<evidence type="ECO:0000256" key="8">
    <source>
        <dbReference type="ARBA" id="ARBA00022722"/>
    </source>
</evidence>
<dbReference type="Gene3D" id="3.90.1600.10">
    <property type="entry name" value="Palm domain of DNA polymerase"/>
    <property type="match status" value="1"/>
</dbReference>
<evidence type="ECO:0000256" key="20">
    <source>
        <dbReference type="RuleBase" id="RU000442"/>
    </source>
</evidence>
<dbReference type="SMART" id="SM00486">
    <property type="entry name" value="POLBc"/>
    <property type="match status" value="1"/>
</dbReference>
<keyword evidence="13" id="KW-0269">Exonuclease</keyword>
<dbReference type="GO" id="GO:0003677">
    <property type="term" value="F:DNA binding"/>
    <property type="evidence" value="ECO:0007669"/>
    <property type="project" value="UniProtKB-KW"/>
</dbReference>
<dbReference type="SUPFAM" id="SSF56672">
    <property type="entry name" value="DNA/RNA polymerases"/>
    <property type="match status" value="1"/>
</dbReference>
<evidence type="ECO:0000256" key="5">
    <source>
        <dbReference type="ARBA" id="ARBA00022679"/>
    </source>
</evidence>
<dbReference type="InterPro" id="IPR036397">
    <property type="entry name" value="RNaseH_sf"/>
</dbReference>
<organism evidence="24 25">
    <name type="scientific">Encephalitozoon intestinalis (strain ATCC 50506)</name>
    <name type="common">Microsporidian parasite</name>
    <name type="synonym">Septata intestinalis</name>
    <dbReference type="NCBI Taxonomy" id="876142"/>
    <lineage>
        <taxon>Eukaryota</taxon>
        <taxon>Fungi</taxon>
        <taxon>Fungi incertae sedis</taxon>
        <taxon>Microsporidia</taxon>
        <taxon>Unikaryonidae</taxon>
        <taxon>Encephalitozoon</taxon>
    </lineage>
</organism>
<evidence type="ECO:0000256" key="4">
    <source>
        <dbReference type="ARBA" id="ARBA00022485"/>
    </source>
</evidence>
<reference evidence="24 25" key="2">
    <citation type="journal article" date="2012" name="Proc. Natl. Acad. Sci. U.S.A.">
        <title>Gain and loss of multiple functionally related, horizontally transferred genes in the reduced genomes of two microsporidian parasites.</title>
        <authorList>
            <person name="Pombert J.-F."/>
            <person name="Selman M."/>
            <person name="Burki F."/>
            <person name="Bardell F.T."/>
            <person name="Farinelli L."/>
            <person name="Solter L.F."/>
            <person name="Whitman D.W."/>
            <person name="Weiss L.M."/>
            <person name="Corradi N."/>
            <person name="Keeling P.J."/>
        </authorList>
    </citation>
    <scope>NUCLEOTIDE SEQUENCE [LARGE SCALE GENOMIC DNA]</scope>
    <source>
        <strain evidence="24 25">ATCC 50506</strain>
    </source>
</reference>
<evidence type="ECO:0000256" key="6">
    <source>
        <dbReference type="ARBA" id="ARBA00022695"/>
    </source>
</evidence>
<evidence type="ECO:0000259" key="21">
    <source>
        <dbReference type="Pfam" id="PF00136"/>
    </source>
</evidence>
<dbReference type="InterPro" id="IPR017964">
    <property type="entry name" value="DNA-dir_DNA_pol_B_CS"/>
</dbReference>
<keyword evidence="18 20" id="KW-0539">Nucleus</keyword>
<dbReference type="AlphaFoldDB" id="E0S9A9"/>
<dbReference type="InterPro" id="IPR006133">
    <property type="entry name" value="DNA-dir_DNA_pol_B_exonuc"/>
</dbReference>
<dbReference type="FunFam" id="3.30.420.10:FF:000004">
    <property type="entry name" value="DNA polymerase"/>
    <property type="match status" value="1"/>
</dbReference>
<feature type="domain" description="DNA-directed DNA polymerase family B exonuclease" evidence="22">
    <location>
        <begin position="132"/>
        <end position="359"/>
    </location>
</feature>
<dbReference type="GO" id="GO:0003887">
    <property type="term" value="F:DNA-directed DNA polymerase activity"/>
    <property type="evidence" value="ECO:0007669"/>
    <property type="project" value="UniProtKB-KW"/>
</dbReference>
<sequence length="974" mass="111594">MKEEIVFCQTHIDFYMSDSGLSYPHPVFAIFGNIESGEPIQVLVKNFFPYFYIETVNGKEYKEEDIKDSIQRLDIKATVVEVEATMKQTILGYTEGKSRFYKLTLNTPHVSGALRAFLESGITIRREKVRFRVYESSFPFVLRFMCDLGIVGMSYLKVRKYEVLDGKYLTVSTSYESLEPLPPVGVYAILPPLKVLSLDIECVSIGNAFPSSKTDPIIQIGNTLTMFGSDKYLSQDIFCLKETTGIPGVNVHWYETEKELLESWKKYFMELDPDIIIGYNVKGFDLPYILGRGEVLGIENFSILGRSKKKARTRDTTMSSNMFGSIMTTEVEIEGRLIIDMMVVIRRDFKLRSYSLNSVSIHFLKEQKEDVPYSSIGELQSKDKDTRRRIASYCLRDTVLPLRLFSKLNVLINYAELSRVTGVPIEYFFTRGTAIKIFALIYRTASKEGFVVPETDPFESGKKYEGGFVIEPKKGFYGKPISVMDFTSLYPSIMISHNLCYTTLLTKDQYRILGGIRTPTDNYFCSPERKKGLLPRILVDLLDSRKKIKEELKKEKDPAVKACLNGKQLAVKLCANSLYGFTGASKGKLPCFEISQSVTGFGREMIMLTKKLIEENFSKKNGYTHDSVVIYGDTDSVMINFDEEDIKKVFEMSKEISEFVTSKFMKPVSLEFEKVYYPYLLINKKRYAGLLYSNPNTASKIDTKGIEAVRRDNCGLVKETVETVLEMILHEKNVEKAKQFVRDVVRDLYLGRIDLSLLVISKSLTKSGEKYGSRQAHVELAEKLRKRDETTAPVLGDRVPYVIVKKGKGIAAYEKSEDPVYVLENNLPIDTEYYIEQQLSKPMERIFEPVMDNVDELFKGDHTRVVQRASLKGPMNTFLKLADVCVGCRAEGKIICSNCRKDFHIHLQKMQQEVENKKERLNSCWVECQRCQGSIHNQVLCVNRDCPIFYMRTKVRKELIPLNEKLGKLRSFEW</sequence>
<keyword evidence="15 20" id="KW-0408">Iron</keyword>
<comment type="subcellular location">
    <subcellularLocation>
        <location evidence="2 20">Nucleus</location>
    </subcellularLocation>
</comment>
<evidence type="ECO:0000256" key="11">
    <source>
        <dbReference type="ARBA" id="ARBA00022801"/>
    </source>
</evidence>